<keyword evidence="1" id="KW-1133">Transmembrane helix</keyword>
<proteinExistence type="predicted"/>
<evidence type="ECO:0000313" key="3">
    <source>
        <dbReference type="EMBL" id="MBC2652851.1"/>
    </source>
</evidence>
<evidence type="ECO:0000259" key="2">
    <source>
        <dbReference type="Pfam" id="PF07811"/>
    </source>
</evidence>
<accession>A0A7X1KD20</accession>
<feature type="domain" description="TadE-like" evidence="2">
    <location>
        <begin position="14"/>
        <end position="56"/>
    </location>
</feature>
<dbReference type="InterPro" id="IPR012495">
    <property type="entry name" value="TadE-like_dom"/>
</dbReference>
<dbReference type="RefSeq" id="WP_185684242.1">
    <property type="nucleotide sequence ID" value="NZ_JACLAU010000028.1"/>
</dbReference>
<dbReference type="EMBL" id="JACLAU010000028">
    <property type="protein sequence ID" value="MBC2652851.1"/>
    <property type="molecule type" value="Genomic_DNA"/>
</dbReference>
<gene>
    <name evidence="3" type="ORF">H7F49_14230</name>
</gene>
<comment type="caution">
    <text evidence="3">The sequence shown here is derived from an EMBL/GenBank/DDBJ whole genome shotgun (WGS) entry which is preliminary data.</text>
</comment>
<evidence type="ECO:0000313" key="4">
    <source>
        <dbReference type="Proteomes" id="UP000520156"/>
    </source>
</evidence>
<sequence>MSARLRRLPADREGAALVEFGLIMPVMLMMVFGALEFGINVYMRSVLEGTMLQAGRNSSLQTGASNQTSIDQMVTTQIKNVMPSATVTFDRDNYPSYSRVNKPEDFTDSNSNGQYDAGECFQDINSNNRWDADLARDGLGGANDIVEFTATVSYPSFIPAGRALGLSPTTSITAKTILKNQPFATQPGWGARQVCP</sequence>
<dbReference type="Proteomes" id="UP000520156">
    <property type="component" value="Unassembled WGS sequence"/>
</dbReference>
<name>A0A7X1KD20_9SPHN</name>
<keyword evidence="1" id="KW-0472">Membrane</keyword>
<reference evidence="3 4" key="1">
    <citation type="submission" date="2020-08" db="EMBL/GenBank/DDBJ databases">
        <title>The genome sequence of Novosphingobium flavum 4Y4.</title>
        <authorList>
            <person name="Liu Y."/>
        </authorList>
    </citation>
    <scope>NUCLEOTIDE SEQUENCE [LARGE SCALE GENOMIC DNA]</scope>
    <source>
        <strain evidence="3 4">4Y4</strain>
    </source>
</reference>
<organism evidence="3 4">
    <name type="scientific">Novosphingobium aerophilum</name>
    <dbReference type="NCBI Taxonomy" id="2839843"/>
    <lineage>
        <taxon>Bacteria</taxon>
        <taxon>Pseudomonadati</taxon>
        <taxon>Pseudomonadota</taxon>
        <taxon>Alphaproteobacteria</taxon>
        <taxon>Sphingomonadales</taxon>
        <taxon>Sphingomonadaceae</taxon>
        <taxon>Novosphingobium</taxon>
    </lineage>
</organism>
<feature type="transmembrane region" description="Helical" evidence="1">
    <location>
        <begin position="20"/>
        <end position="43"/>
    </location>
</feature>
<keyword evidence="1" id="KW-0812">Transmembrane</keyword>
<keyword evidence="4" id="KW-1185">Reference proteome</keyword>
<evidence type="ECO:0000256" key="1">
    <source>
        <dbReference type="SAM" id="Phobius"/>
    </source>
</evidence>
<protein>
    <submittedName>
        <fullName evidence="3">Pilus assembly protein</fullName>
    </submittedName>
</protein>
<dbReference type="Pfam" id="PF07811">
    <property type="entry name" value="TadE"/>
    <property type="match status" value="1"/>
</dbReference>
<dbReference type="AlphaFoldDB" id="A0A7X1KD20"/>